<organism evidence="1 2">
    <name type="scientific">Kribbella yunnanensis</name>
    <dbReference type="NCBI Taxonomy" id="190194"/>
    <lineage>
        <taxon>Bacteria</taxon>
        <taxon>Bacillati</taxon>
        <taxon>Actinomycetota</taxon>
        <taxon>Actinomycetes</taxon>
        <taxon>Propionibacteriales</taxon>
        <taxon>Kribbellaceae</taxon>
        <taxon>Kribbella</taxon>
    </lineage>
</organism>
<accession>A0ABN2J7I8</accession>
<keyword evidence="2" id="KW-1185">Reference proteome</keyword>
<dbReference type="EMBL" id="BAAANF010000032">
    <property type="protein sequence ID" value="GAA1719567.1"/>
    <property type="molecule type" value="Genomic_DNA"/>
</dbReference>
<evidence type="ECO:0000313" key="1">
    <source>
        <dbReference type="EMBL" id="GAA1719567.1"/>
    </source>
</evidence>
<evidence type="ECO:0000313" key="2">
    <source>
        <dbReference type="Proteomes" id="UP001500280"/>
    </source>
</evidence>
<reference evidence="1 2" key="1">
    <citation type="journal article" date="2019" name="Int. J. Syst. Evol. Microbiol.">
        <title>The Global Catalogue of Microorganisms (GCM) 10K type strain sequencing project: providing services to taxonomists for standard genome sequencing and annotation.</title>
        <authorList>
            <consortium name="The Broad Institute Genomics Platform"/>
            <consortium name="The Broad Institute Genome Sequencing Center for Infectious Disease"/>
            <person name="Wu L."/>
            <person name="Ma J."/>
        </authorList>
    </citation>
    <scope>NUCLEOTIDE SEQUENCE [LARGE SCALE GENOMIC DNA]</scope>
    <source>
        <strain evidence="1 2">JCM 14307</strain>
    </source>
</reference>
<name>A0ABN2J7I8_9ACTN</name>
<comment type="caution">
    <text evidence="1">The sequence shown here is derived from an EMBL/GenBank/DDBJ whole genome shotgun (WGS) entry which is preliminary data.</text>
</comment>
<protein>
    <submittedName>
        <fullName evidence="1">Uncharacterized protein</fullName>
    </submittedName>
</protein>
<dbReference type="Proteomes" id="UP001500280">
    <property type="component" value="Unassembled WGS sequence"/>
</dbReference>
<gene>
    <name evidence="1" type="ORF">GCM10009745_80700</name>
</gene>
<sequence length="90" mass="9634">MFALTGPVSSPNRFGEGGAVREGMWGGSIARMRRGSAPNWFGEGEWATRSLQVPLRPTVRRTVLLGRGLLGVAYRVGGLPTDILDGQPPN</sequence>
<proteinExistence type="predicted"/>